<accession>A0A8I3AGZ0</accession>
<dbReference type="Proteomes" id="UP000689129">
    <property type="component" value="Unassembled WGS sequence"/>
</dbReference>
<gene>
    <name evidence="1" type="ORF">HYQ45_017788</name>
</gene>
<proteinExistence type="predicted"/>
<dbReference type="EMBL" id="JAEMWZ010000625">
    <property type="protein sequence ID" value="KAG7109915.1"/>
    <property type="molecule type" value="Genomic_DNA"/>
</dbReference>
<comment type="caution">
    <text evidence="1">The sequence shown here is derived from an EMBL/GenBank/DDBJ whole genome shotgun (WGS) entry which is preliminary data.</text>
</comment>
<protein>
    <submittedName>
        <fullName evidence="1">Uncharacterized protein</fullName>
    </submittedName>
</protein>
<sequence>MQTVIQDVPTSSDPMDHFVESRKRGDARLAKSLRLEAGKTTEVETNIFVGPRSSILSKRRRSTSLGSTC</sequence>
<organism evidence="1 2">
    <name type="scientific">Verticillium longisporum</name>
    <name type="common">Verticillium dahliae var. longisporum</name>
    <dbReference type="NCBI Taxonomy" id="100787"/>
    <lineage>
        <taxon>Eukaryota</taxon>
        <taxon>Fungi</taxon>
        <taxon>Dikarya</taxon>
        <taxon>Ascomycota</taxon>
        <taxon>Pezizomycotina</taxon>
        <taxon>Sordariomycetes</taxon>
        <taxon>Hypocreomycetidae</taxon>
        <taxon>Glomerellales</taxon>
        <taxon>Plectosphaerellaceae</taxon>
        <taxon>Verticillium</taxon>
    </lineage>
</organism>
<dbReference type="AlphaFoldDB" id="A0A8I3AGZ0"/>
<evidence type="ECO:0000313" key="1">
    <source>
        <dbReference type="EMBL" id="KAG7109915.1"/>
    </source>
</evidence>
<evidence type="ECO:0000313" key="2">
    <source>
        <dbReference type="Proteomes" id="UP000689129"/>
    </source>
</evidence>
<reference evidence="1" key="1">
    <citation type="journal article" date="2021" name="Mol. Plant Pathol.">
        <title>A 20-kb lineage-specific genomic region tames virulence in pathogenic amphidiploid Verticillium longisporum.</title>
        <authorList>
            <person name="Harting R."/>
            <person name="Starke J."/>
            <person name="Kusch H."/>
            <person name="Poggeler S."/>
            <person name="Maurus I."/>
            <person name="Schluter R."/>
            <person name="Landesfeind M."/>
            <person name="Bulla I."/>
            <person name="Nowrousian M."/>
            <person name="de Jonge R."/>
            <person name="Stahlhut G."/>
            <person name="Hoff K.J."/>
            <person name="Asshauer K.P."/>
            <person name="Thurmer A."/>
            <person name="Stanke M."/>
            <person name="Daniel R."/>
            <person name="Morgenstern B."/>
            <person name="Thomma B.P.H.J."/>
            <person name="Kronstad J.W."/>
            <person name="Braus-Stromeyer S.A."/>
            <person name="Braus G.H."/>
        </authorList>
    </citation>
    <scope>NUCLEOTIDE SEQUENCE</scope>
    <source>
        <strain evidence="1">Vl32</strain>
    </source>
</reference>
<name>A0A8I3AGZ0_VERLO</name>